<feature type="transmembrane region" description="Helical" evidence="1">
    <location>
        <begin position="62"/>
        <end position="83"/>
    </location>
</feature>
<feature type="transmembrane region" description="Helical" evidence="1">
    <location>
        <begin position="95"/>
        <end position="120"/>
    </location>
</feature>
<dbReference type="Proteomes" id="UP000601223">
    <property type="component" value="Unassembled WGS sequence"/>
</dbReference>
<dbReference type="EMBL" id="BONF01000047">
    <property type="protein sequence ID" value="GIF85435.1"/>
    <property type="molecule type" value="Genomic_DNA"/>
</dbReference>
<evidence type="ECO:0000256" key="1">
    <source>
        <dbReference type="SAM" id="Phobius"/>
    </source>
</evidence>
<dbReference type="RefSeq" id="WP_203755317.1">
    <property type="nucleotide sequence ID" value="NZ_BONF01000047.1"/>
</dbReference>
<sequence>MDHGRTPAPPEAGPRSRRLRAGIALALGAHLATILVAWPLALLYPKEAVDGGFGEHPAPLDVYLPALISGQAVLATVALGYGIAGAVRRNGGIGLGVLTGWVAGLLLCPGAAYFVGLTLVRIY</sequence>
<keyword evidence="3" id="KW-1185">Reference proteome</keyword>
<keyword evidence="1" id="KW-0812">Transmembrane</keyword>
<proteinExistence type="predicted"/>
<protein>
    <submittedName>
        <fullName evidence="2">Uncharacterized protein</fullName>
    </submittedName>
</protein>
<evidence type="ECO:0000313" key="2">
    <source>
        <dbReference type="EMBL" id="GIF85435.1"/>
    </source>
</evidence>
<feature type="transmembrane region" description="Helical" evidence="1">
    <location>
        <begin position="21"/>
        <end position="42"/>
    </location>
</feature>
<keyword evidence="1" id="KW-0472">Membrane</keyword>
<accession>A0A8J3NLJ8</accession>
<keyword evidence="1" id="KW-1133">Transmembrane helix</keyword>
<evidence type="ECO:0000313" key="3">
    <source>
        <dbReference type="Proteomes" id="UP000601223"/>
    </source>
</evidence>
<dbReference type="AlphaFoldDB" id="A0A8J3NLJ8"/>
<gene>
    <name evidence="2" type="ORF">Cba03nite_67840</name>
</gene>
<organism evidence="2 3">
    <name type="scientific">Catellatospora bangladeshensis</name>
    <dbReference type="NCBI Taxonomy" id="310355"/>
    <lineage>
        <taxon>Bacteria</taxon>
        <taxon>Bacillati</taxon>
        <taxon>Actinomycetota</taxon>
        <taxon>Actinomycetes</taxon>
        <taxon>Micromonosporales</taxon>
        <taxon>Micromonosporaceae</taxon>
        <taxon>Catellatospora</taxon>
    </lineage>
</organism>
<name>A0A8J3NLJ8_9ACTN</name>
<comment type="caution">
    <text evidence="2">The sequence shown here is derived from an EMBL/GenBank/DDBJ whole genome shotgun (WGS) entry which is preliminary data.</text>
</comment>
<reference evidence="2 3" key="1">
    <citation type="submission" date="2021-01" db="EMBL/GenBank/DDBJ databases">
        <title>Whole genome shotgun sequence of Catellatospora bangladeshensis NBRC 107357.</title>
        <authorList>
            <person name="Komaki H."/>
            <person name="Tamura T."/>
        </authorList>
    </citation>
    <scope>NUCLEOTIDE SEQUENCE [LARGE SCALE GENOMIC DNA]</scope>
    <source>
        <strain evidence="2 3">NBRC 107357</strain>
    </source>
</reference>